<dbReference type="OrthoDB" id="6132759at2759"/>
<dbReference type="InterPro" id="IPR031155">
    <property type="entry name" value="DUR"/>
</dbReference>
<feature type="non-terminal residue" evidence="2">
    <location>
        <position position="1"/>
    </location>
</feature>
<sequence length="261" mass="28471">MAASDILLSPGTGYGMLIGLAIAFALIILAAVRFQRRYLLEETNHSEMFMVANRSVGIGLTASAVFSSWVWIDETVYACTFAYWWGVAAPVCGMHPVSAAFLIPLGVTLYTAVGGLKATFLTDFSHTTIALILLIYFTVSILTNEHIGGIGGLYDKVKAFDIQIDGNYKGSSKLQVSQYNYLGRCFANRQSCDTAFWQKSFASEVSATVPGYNLAFIAIIAVPWAVSTALKNICQVYNAFLILKLVFLQSYTIGVLSLYVL</sequence>
<feature type="transmembrane region" description="Helical" evidence="1">
    <location>
        <begin position="237"/>
        <end position="260"/>
    </location>
</feature>
<feature type="transmembrane region" description="Helical" evidence="1">
    <location>
        <begin position="211"/>
        <end position="230"/>
    </location>
</feature>
<keyword evidence="1" id="KW-0472">Membrane</keyword>
<feature type="transmembrane region" description="Helical" evidence="1">
    <location>
        <begin position="124"/>
        <end position="143"/>
    </location>
</feature>
<feature type="transmembrane region" description="Helical" evidence="1">
    <location>
        <begin position="55"/>
        <end position="72"/>
    </location>
</feature>
<accession>A0A3E2HKW2</accession>
<name>A0A3E2HKW2_SCYLI</name>
<feature type="transmembrane region" description="Helical" evidence="1">
    <location>
        <begin position="84"/>
        <end position="112"/>
    </location>
</feature>
<keyword evidence="1" id="KW-1133">Transmembrane helix</keyword>
<proteinExistence type="predicted"/>
<evidence type="ECO:0008006" key="4">
    <source>
        <dbReference type="Google" id="ProtNLM"/>
    </source>
</evidence>
<evidence type="ECO:0000313" key="3">
    <source>
        <dbReference type="Proteomes" id="UP000258309"/>
    </source>
</evidence>
<dbReference type="PANTHER" id="PTHR46154">
    <property type="match status" value="1"/>
</dbReference>
<dbReference type="STRING" id="5539.A0A3E2HKW2"/>
<feature type="non-terminal residue" evidence="2">
    <location>
        <position position="261"/>
    </location>
</feature>
<keyword evidence="3" id="KW-1185">Reference proteome</keyword>
<evidence type="ECO:0000313" key="2">
    <source>
        <dbReference type="EMBL" id="RFU33822.1"/>
    </source>
</evidence>
<organism evidence="2 3">
    <name type="scientific">Scytalidium lignicola</name>
    <name type="common">Hyphomycete</name>
    <dbReference type="NCBI Taxonomy" id="5539"/>
    <lineage>
        <taxon>Eukaryota</taxon>
        <taxon>Fungi</taxon>
        <taxon>Dikarya</taxon>
        <taxon>Ascomycota</taxon>
        <taxon>Pezizomycotina</taxon>
        <taxon>Leotiomycetes</taxon>
        <taxon>Leotiomycetes incertae sedis</taxon>
        <taxon>Scytalidium</taxon>
    </lineage>
</organism>
<dbReference type="GO" id="GO:0015204">
    <property type="term" value="F:urea transmembrane transporter activity"/>
    <property type="evidence" value="ECO:0007669"/>
    <property type="project" value="InterPro"/>
</dbReference>
<dbReference type="AlphaFoldDB" id="A0A3E2HKW2"/>
<dbReference type="Proteomes" id="UP000258309">
    <property type="component" value="Unassembled WGS sequence"/>
</dbReference>
<protein>
    <recommendedName>
        <fullName evidence="4">Urea active transporter</fullName>
    </recommendedName>
</protein>
<dbReference type="InterPro" id="IPR038377">
    <property type="entry name" value="Na/Glc_symporter_sf"/>
</dbReference>
<reference evidence="2 3" key="1">
    <citation type="submission" date="2018-05" db="EMBL/GenBank/DDBJ databases">
        <title>Draft genome sequence of Scytalidium lignicola DSM 105466, a ubiquitous saprotrophic fungus.</title>
        <authorList>
            <person name="Buettner E."/>
            <person name="Gebauer A.M."/>
            <person name="Hofrichter M."/>
            <person name="Liers C."/>
            <person name="Kellner H."/>
        </authorList>
    </citation>
    <scope>NUCLEOTIDE SEQUENCE [LARGE SCALE GENOMIC DNA]</scope>
    <source>
        <strain evidence="2 3">DSM 105466</strain>
    </source>
</reference>
<gene>
    <name evidence="2" type="ORF">B7463_g2497</name>
</gene>
<keyword evidence="1" id="KW-0812">Transmembrane</keyword>
<evidence type="ECO:0000256" key="1">
    <source>
        <dbReference type="SAM" id="Phobius"/>
    </source>
</evidence>
<dbReference type="Gene3D" id="1.20.1730.10">
    <property type="entry name" value="Sodium/glucose cotransporter"/>
    <property type="match status" value="1"/>
</dbReference>
<feature type="transmembrane region" description="Helical" evidence="1">
    <location>
        <begin position="12"/>
        <end position="34"/>
    </location>
</feature>
<dbReference type="GO" id="GO:0005886">
    <property type="term" value="C:plasma membrane"/>
    <property type="evidence" value="ECO:0007669"/>
    <property type="project" value="TreeGrafter"/>
</dbReference>
<dbReference type="EMBL" id="NCSJ02000029">
    <property type="protein sequence ID" value="RFU33822.1"/>
    <property type="molecule type" value="Genomic_DNA"/>
</dbReference>
<dbReference type="PANTHER" id="PTHR46154:SF3">
    <property type="entry name" value="DUR32P"/>
    <property type="match status" value="1"/>
</dbReference>
<comment type="caution">
    <text evidence="2">The sequence shown here is derived from an EMBL/GenBank/DDBJ whole genome shotgun (WGS) entry which is preliminary data.</text>
</comment>